<dbReference type="EMBL" id="HBGQ01004576">
    <property type="protein sequence ID" value="CAD9365884.1"/>
    <property type="molecule type" value="Transcribed_RNA"/>
</dbReference>
<keyword evidence="4" id="KW-1133">Transmembrane helix</keyword>
<keyword evidence="4" id="KW-0472">Membrane</keyword>
<dbReference type="SUPFAM" id="SSF82895">
    <property type="entry name" value="TSP-1 type 1 repeat"/>
    <property type="match status" value="7"/>
</dbReference>
<evidence type="ECO:0000256" key="4">
    <source>
        <dbReference type="SAM" id="Phobius"/>
    </source>
</evidence>
<dbReference type="GO" id="GO:0007155">
    <property type="term" value="P:cell adhesion"/>
    <property type="evidence" value="ECO:0007669"/>
    <property type="project" value="TreeGrafter"/>
</dbReference>
<dbReference type="PANTHER" id="PTHR11311">
    <property type="entry name" value="SPONDIN"/>
    <property type="match status" value="1"/>
</dbReference>
<evidence type="ECO:0000256" key="3">
    <source>
        <dbReference type="ARBA" id="ARBA00023180"/>
    </source>
</evidence>
<dbReference type="AlphaFoldDB" id="A0A7S2AEL5"/>
<evidence type="ECO:0000313" key="6">
    <source>
        <dbReference type="EMBL" id="CAD9365884.1"/>
    </source>
</evidence>
<dbReference type="Pfam" id="PF00090">
    <property type="entry name" value="TSP_1"/>
    <property type="match status" value="4"/>
</dbReference>
<evidence type="ECO:0000256" key="1">
    <source>
        <dbReference type="ARBA" id="ARBA00022729"/>
    </source>
</evidence>
<dbReference type="Gene3D" id="2.20.100.10">
    <property type="entry name" value="Thrombospondin type-1 (TSP1) repeat"/>
    <property type="match status" value="7"/>
</dbReference>
<dbReference type="InterPro" id="IPR044004">
    <property type="entry name" value="TSP1_spondin_dom"/>
</dbReference>
<feature type="domain" description="Spondin-like TSP1" evidence="5">
    <location>
        <begin position="81"/>
        <end position="134"/>
    </location>
</feature>
<reference evidence="6" key="1">
    <citation type="submission" date="2021-01" db="EMBL/GenBank/DDBJ databases">
        <authorList>
            <person name="Corre E."/>
            <person name="Pelletier E."/>
            <person name="Niang G."/>
            <person name="Scheremetjew M."/>
            <person name="Finn R."/>
            <person name="Kale V."/>
            <person name="Holt S."/>
            <person name="Cochrane G."/>
            <person name="Meng A."/>
            <person name="Brown T."/>
            <person name="Cohen L."/>
        </authorList>
    </citation>
    <scope>NUCLEOTIDE SEQUENCE</scope>
    <source>
        <strain evidence="6">CCMP2222</strain>
    </source>
</reference>
<feature type="domain" description="Spondin-like TSP1" evidence="5">
    <location>
        <begin position="24"/>
        <end position="76"/>
    </location>
</feature>
<keyword evidence="4" id="KW-0812">Transmembrane</keyword>
<keyword evidence="2" id="KW-1015">Disulfide bond</keyword>
<keyword evidence="1" id="KW-0732">Signal</keyword>
<feature type="transmembrane region" description="Helical" evidence="4">
    <location>
        <begin position="448"/>
        <end position="466"/>
    </location>
</feature>
<sequence length="516" mass="56126">MDCPSELMQTTGCSSVACESPDDCLVSDWQAWSSCESTCGLGQRQRRREVVRARSGDGAGCRLELSQVAACMGQPCPEHDCLWADWSEWGECSASCGGGQRSRSHEITRMPSDNGRVCEAVDKEETWPCNVQACVPPPCQDGAWAEWGGWSSCSTSCGGGFRHRMREVARTANECGSPPFGDARQEEFCKVASCEPTYDCTFSDWEGWSDCSAACSGTMTRKRHISQYGSGKGSFCSGSLQEMWPCNPRVDEPTPDECSTKPPVDCLLSHWTEWSSCTASCGGGEQSRSREVSTHPAHGGRPCDRHLRLARQCSSAPCPHLDSEPVDCEYGPWEDWGACSKCGGERTRFRHIVQHARNGGQACESFAAEHVGACPRQCDEPRFCNWGEWSEWGDCSARCGRGRRARKRHLGLSEAQAALPEPVGDLARRYATLRHAARELESRSGQELILAFGAGLLSFLLGLAAFRGALAARAGRVPVARGARSRAVNDTSYEAVASEFELSELGAMEAPLVSSL</sequence>
<dbReference type="PANTHER" id="PTHR11311:SF15">
    <property type="entry name" value="SPONDIN-2"/>
    <property type="match status" value="1"/>
</dbReference>
<accession>A0A7S2AEL5</accession>
<dbReference type="Pfam" id="PF19028">
    <property type="entry name" value="TSP1_spondin"/>
    <property type="match status" value="3"/>
</dbReference>
<feature type="domain" description="Spondin-like TSP1" evidence="5">
    <location>
        <begin position="266"/>
        <end position="318"/>
    </location>
</feature>
<organism evidence="6">
    <name type="scientific">Alexandrium andersonii</name>
    <dbReference type="NCBI Taxonomy" id="327968"/>
    <lineage>
        <taxon>Eukaryota</taxon>
        <taxon>Sar</taxon>
        <taxon>Alveolata</taxon>
        <taxon>Dinophyceae</taxon>
        <taxon>Gonyaulacales</taxon>
        <taxon>Pyrocystaceae</taxon>
        <taxon>Alexandrium</taxon>
    </lineage>
</organism>
<gene>
    <name evidence="6" type="ORF">AAND1436_LOCUS2342</name>
</gene>
<dbReference type="GO" id="GO:0031012">
    <property type="term" value="C:extracellular matrix"/>
    <property type="evidence" value="ECO:0007669"/>
    <property type="project" value="TreeGrafter"/>
</dbReference>
<dbReference type="SMART" id="SM00209">
    <property type="entry name" value="TSP1"/>
    <property type="match status" value="7"/>
</dbReference>
<proteinExistence type="predicted"/>
<dbReference type="InterPro" id="IPR051418">
    <property type="entry name" value="Spondin/Thrombospondin_T1"/>
</dbReference>
<protein>
    <recommendedName>
        <fullName evidence="5">Spondin-like TSP1 domain-containing protein</fullName>
    </recommendedName>
</protein>
<dbReference type="InterPro" id="IPR000884">
    <property type="entry name" value="TSP1_rpt"/>
</dbReference>
<keyword evidence="3" id="KW-0325">Glycoprotein</keyword>
<evidence type="ECO:0000259" key="5">
    <source>
        <dbReference type="Pfam" id="PF19028"/>
    </source>
</evidence>
<name>A0A7S2AEL5_9DINO</name>
<dbReference type="PROSITE" id="PS50092">
    <property type="entry name" value="TSP1"/>
    <property type="match status" value="7"/>
</dbReference>
<dbReference type="InterPro" id="IPR036383">
    <property type="entry name" value="TSP1_rpt_sf"/>
</dbReference>
<evidence type="ECO:0000256" key="2">
    <source>
        <dbReference type="ARBA" id="ARBA00023157"/>
    </source>
</evidence>